<dbReference type="OrthoDB" id="9808024at2"/>
<evidence type="ECO:0000313" key="11">
    <source>
        <dbReference type="Proteomes" id="UP000319557"/>
    </source>
</evidence>
<keyword evidence="7" id="KW-0808">Transferase</keyword>
<dbReference type="EC" id="2.5.1.140" evidence="5"/>
<organism evidence="10 11">
    <name type="scientific">Rosistilla ulvae</name>
    <dbReference type="NCBI Taxonomy" id="1930277"/>
    <lineage>
        <taxon>Bacteria</taxon>
        <taxon>Pseudomonadati</taxon>
        <taxon>Planctomycetota</taxon>
        <taxon>Planctomycetia</taxon>
        <taxon>Pirellulales</taxon>
        <taxon>Pirellulaceae</taxon>
        <taxon>Rosistilla</taxon>
    </lineage>
</organism>
<dbReference type="GO" id="GO:0006535">
    <property type="term" value="P:cysteine biosynthetic process from serine"/>
    <property type="evidence" value="ECO:0007669"/>
    <property type="project" value="InterPro"/>
</dbReference>
<evidence type="ECO:0000256" key="4">
    <source>
        <dbReference type="ARBA" id="ARBA00011738"/>
    </source>
</evidence>
<dbReference type="Gene3D" id="3.40.50.1100">
    <property type="match status" value="2"/>
</dbReference>
<evidence type="ECO:0000256" key="6">
    <source>
        <dbReference type="ARBA" id="ARBA00016985"/>
    </source>
</evidence>
<sequence>MAVLEQENDVAEECRSASRSVVQSADGILDCVGQTPLVRMRRYLEESSVELYAKLESANPGGSAKDRPATRMLHHAIRQGELAEGATVIESSSGNMGIGLAQACRFHGLRFMCVVDPHAQPQNVAIMRALGAEIVRVERQVDGSFLAARLQRVRELLEVTPNSYWPNQYANRQNPIAHLNGTIREIDRDTGGDIDYLFVATSSTGTAQGCRDYLRRHRRNTKVIAVDANGSVLFGGSPGERLIPGLGAGHEPALARDQTFDQIVRVSDIDCVVGCRRAAGREAMLVGGSAGGVLEVVRSMEANLRGKRCVAILHDSGTRYLDTVFNDDWLQSALGTNADEVESRINSPALSSTEARSQ</sequence>
<dbReference type="PANTHER" id="PTHR10314">
    <property type="entry name" value="CYSTATHIONINE BETA-SYNTHASE"/>
    <property type="match status" value="1"/>
</dbReference>
<dbReference type="NCBIfam" id="TIGR03945">
    <property type="entry name" value="PLP_SbnA_fam"/>
    <property type="match status" value="1"/>
</dbReference>
<comment type="cofactor">
    <cofactor evidence="1">
        <name>pyridoxal 5'-phosphate</name>
        <dbReference type="ChEBI" id="CHEBI:597326"/>
    </cofactor>
</comment>
<dbReference type="InterPro" id="IPR036052">
    <property type="entry name" value="TrpB-like_PALP_sf"/>
</dbReference>
<evidence type="ECO:0000256" key="1">
    <source>
        <dbReference type="ARBA" id="ARBA00001933"/>
    </source>
</evidence>
<dbReference type="GO" id="GO:0016765">
    <property type="term" value="F:transferase activity, transferring alkyl or aryl (other than methyl) groups"/>
    <property type="evidence" value="ECO:0007669"/>
    <property type="project" value="UniProtKB-ARBA"/>
</dbReference>
<evidence type="ECO:0000256" key="7">
    <source>
        <dbReference type="ARBA" id="ARBA00022679"/>
    </source>
</evidence>
<keyword evidence="11" id="KW-1185">Reference proteome</keyword>
<accession>A0A517LYA7</accession>
<dbReference type="EMBL" id="CP036261">
    <property type="protein sequence ID" value="QDS87614.1"/>
    <property type="molecule type" value="Genomic_DNA"/>
</dbReference>
<evidence type="ECO:0000256" key="8">
    <source>
        <dbReference type="ARBA" id="ARBA00022898"/>
    </source>
</evidence>
<comment type="pathway">
    <text evidence="2">Siderophore biosynthesis.</text>
</comment>
<dbReference type="Proteomes" id="UP000319557">
    <property type="component" value="Chromosome"/>
</dbReference>
<dbReference type="CDD" id="cd01561">
    <property type="entry name" value="CBS_like"/>
    <property type="match status" value="1"/>
</dbReference>
<dbReference type="RefSeq" id="WP_145344089.1">
    <property type="nucleotide sequence ID" value="NZ_CP036261.1"/>
</dbReference>
<feature type="domain" description="Tryptophan synthase beta chain-like PALP" evidence="9">
    <location>
        <begin position="29"/>
        <end position="314"/>
    </location>
</feature>
<proteinExistence type="inferred from homology"/>
<dbReference type="InterPro" id="IPR001216">
    <property type="entry name" value="P-phosphate_BS"/>
</dbReference>
<dbReference type="Pfam" id="PF00291">
    <property type="entry name" value="PALP"/>
    <property type="match status" value="1"/>
</dbReference>
<evidence type="ECO:0000259" key="9">
    <source>
        <dbReference type="Pfam" id="PF00291"/>
    </source>
</evidence>
<protein>
    <recommendedName>
        <fullName evidence="6">N-(2-amino-2-carboxyethyl)-L-glutamate synthase</fullName>
        <ecNumber evidence="5">2.5.1.140</ecNumber>
    </recommendedName>
</protein>
<dbReference type="InterPro" id="IPR001926">
    <property type="entry name" value="TrpB-like_PALP"/>
</dbReference>
<gene>
    <name evidence="10" type="primary">sbnA</name>
    <name evidence="10" type="ORF">EC9_17930</name>
</gene>
<dbReference type="KEGG" id="ruv:EC9_17930"/>
<comment type="similarity">
    <text evidence="3">Belongs to the cysteine synthase/cystathionine beta-synthase family. SbnA subfamily.</text>
</comment>
<evidence type="ECO:0000256" key="2">
    <source>
        <dbReference type="ARBA" id="ARBA00004924"/>
    </source>
</evidence>
<evidence type="ECO:0000256" key="3">
    <source>
        <dbReference type="ARBA" id="ARBA00008519"/>
    </source>
</evidence>
<comment type="subunit">
    <text evidence="4">Homodimer.</text>
</comment>
<dbReference type="InterPro" id="IPR050214">
    <property type="entry name" value="Cys_Synth/Cystath_Beta-Synth"/>
</dbReference>
<dbReference type="AlphaFoldDB" id="A0A517LYA7"/>
<reference evidence="10 11" key="1">
    <citation type="submission" date="2019-02" db="EMBL/GenBank/DDBJ databases">
        <title>Deep-cultivation of Planctomycetes and their phenomic and genomic characterization uncovers novel biology.</title>
        <authorList>
            <person name="Wiegand S."/>
            <person name="Jogler M."/>
            <person name="Boedeker C."/>
            <person name="Pinto D."/>
            <person name="Vollmers J."/>
            <person name="Rivas-Marin E."/>
            <person name="Kohn T."/>
            <person name="Peeters S.H."/>
            <person name="Heuer A."/>
            <person name="Rast P."/>
            <person name="Oberbeckmann S."/>
            <person name="Bunk B."/>
            <person name="Jeske O."/>
            <person name="Meyerdierks A."/>
            <person name="Storesund J.E."/>
            <person name="Kallscheuer N."/>
            <person name="Luecker S."/>
            <person name="Lage O.M."/>
            <person name="Pohl T."/>
            <person name="Merkel B.J."/>
            <person name="Hornburger P."/>
            <person name="Mueller R.-W."/>
            <person name="Bruemmer F."/>
            <person name="Labrenz M."/>
            <person name="Spormann A.M."/>
            <person name="Op den Camp H."/>
            <person name="Overmann J."/>
            <person name="Amann R."/>
            <person name="Jetten M.S.M."/>
            <person name="Mascher T."/>
            <person name="Medema M.H."/>
            <person name="Devos D.P."/>
            <person name="Kaster A.-K."/>
            <person name="Ovreas L."/>
            <person name="Rohde M."/>
            <person name="Galperin M.Y."/>
            <person name="Jogler C."/>
        </authorList>
    </citation>
    <scope>NUCLEOTIDE SEQUENCE [LARGE SCALE GENOMIC DNA]</scope>
    <source>
        <strain evidence="10 11">EC9</strain>
    </source>
</reference>
<evidence type="ECO:0000256" key="5">
    <source>
        <dbReference type="ARBA" id="ARBA00012331"/>
    </source>
</evidence>
<dbReference type="PROSITE" id="PS00901">
    <property type="entry name" value="CYS_SYNTHASE"/>
    <property type="match status" value="1"/>
</dbReference>
<keyword evidence="8" id="KW-0663">Pyridoxal phosphate</keyword>
<evidence type="ECO:0000313" key="10">
    <source>
        <dbReference type="EMBL" id="QDS87614.1"/>
    </source>
</evidence>
<name>A0A517LYA7_9BACT</name>
<dbReference type="InterPro" id="IPR023927">
    <property type="entry name" value="SbnA"/>
</dbReference>
<dbReference type="SUPFAM" id="SSF53686">
    <property type="entry name" value="Tryptophan synthase beta subunit-like PLP-dependent enzymes"/>
    <property type="match status" value="1"/>
</dbReference>